<gene>
    <name evidence="2" type="ORF">Q361_10652</name>
</gene>
<comment type="caution">
    <text evidence="2">The sequence shown here is derived from an EMBL/GenBank/DDBJ whole genome shotgun (WGS) entry which is preliminary data.</text>
</comment>
<reference evidence="2 3" key="1">
    <citation type="submission" date="2018-01" db="EMBL/GenBank/DDBJ databases">
        <title>Genomic Encyclopedia of Type Strains, Phase I: the one thousand microbial genomes (KMG-I) project.</title>
        <authorList>
            <person name="Goeker M."/>
        </authorList>
    </citation>
    <scope>NUCLEOTIDE SEQUENCE [LARGE SCALE GENOMIC DNA]</scope>
    <source>
        <strain evidence="2 3">DSM 17960</strain>
    </source>
</reference>
<evidence type="ECO:0000256" key="1">
    <source>
        <dbReference type="SAM" id="Phobius"/>
    </source>
</evidence>
<keyword evidence="1" id="KW-1133">Transmembrane helix</keyword>
<evidence type="ECO:0000313" key="3">
    <source>
        <dbReference type="Proteomes" id="UP000237056"/>
    </source>
</evidence>
<keyword evidence="1" id="KW-0472">Membrane</keyword>
<name>A0A2S4N8H0_9FLAO</name>
<dbReference type="RefSeq" id="WP_103725880.1">
    <property type="nucleotide sequence ID" value="NZ_PQNY01000006.1"/>
</dbReference>
<proteinExistence type="predicted"/>
<accession>A0A2S4N8H0</accession>
<dbReference type="OrthoDB" id="1179771at2"/>
<dbReference type="AlphaFoldDB" id="A0A2S4N8H0"/>
<keyword evidence="1" id="KW-0812">Transmembrane</keyword>
<dbReference type="EMBL" id="PQNY01000006">
    <property type="protein sequence ID" value="POS01990.1"/>
    <property type="molecule type" value="Genomic_DNA"/>
</dbReference>
<keyword evidence="3" id="KW-1185">Reference proteome</keyword>
<sequence>MSKKNKAFLYNFLFFAVLFVIFRVALQYFTSLQGFWLPVVSAVSASFLAPKFQATQTKEGEKLFMKSIFSKEIKEIK</sequence>
<feature type="transmembrane region" description="Helical" evidence="1">
    <location>
        <begin position="7"/>
        <end position="29"/>
    </location>
</feature>
<evidence type="ECO:0000313" key="2">
    <source>
        <dbReference type="EMBL" id="POS01990.1"/>
    </source>
</evidence>
<organism evidence="2 3">
    <name type="scientific">Flavobacterium croceum DSM 17960</name>
    <dbReference type="NCBI Taxonomy" id="1121886"/>
    <lineage>
        <taxon>Bacteria</taxon>
        <taxon>Pseudomonadati</taxon>
        <taxon>Bacteroidota</taxon>
        <taxon>Flavobacteriia</taxon>
        <taxon>Flavobacteriales</taxon>
        <taxon>Flavobacteriaceae</taxon>
        <taxon>Flavobacterium</taxon>
    </lineage>
</organism>
<dbReference type="Proteomes" id="UP000237056">
    <property type="component" value="Unassembled WGS sequence"/>
</dbReference>
<protein>
    <submittedName>
        <fullName evidence="2">Uncharacterized protein</fullName>
    </submittedName>
</protein>